<dbReference type="EMBL" id="DQTV01000108">
    <property type="protein sequence ID" value="HIP57499.1"/>
    <property type="molecule type" value="Genomic_DNA"/>
</dbReference>
<gene>
    <name evidence="1" type="ORF">EYH02_05485</name>
</gene>
<sequence length="195" mass="22134">MGSKDSSILRGIVIGSLRQSYTYEELLLKIVNADVRRSRAVISVVYTGRVPKAEVAAHIASAVINEIYRGYRFRKLTYIIISVSKTSSRRGTRFVVSLRVPKAIYQALVRAIKILYQNGINVRKWSVKHTASQHPYKITMFATCGSPEVNVQHVFHEMIRTQFLKLVQTIDRPFCVTLAVKTRNGVNTRTKCFSV</sequence>
<organism evidence="1 2">
    <name type="scientific">Ignisphaera aggregans</name>
    <dbReference type="NCBI Taxonomy" id="334771"/>
    <lineage>
        <taxon>Archaea</taxon>
        <taxon>Thermoproteota</taxon>
        <taxon>Thermoprotei</taxon>
        <taxon>Desulfurococcales</taxon>
        <taxon>Desulfurococcaceae</taxon>
        <taxon>Ignisphaera</taxon>
    </lineage>
</organism>
<proteinExistence type="predicted"/>
<protein>
    <submittedName>
        <fullName evidence="1">Uncharacterized protein</fullName>
    </submittedName>
</protein>
<accession>A0A833DUS6</accession>
<comment type="caution">
    <text evidence="1">The sequence shown here is derived from an EMBL/GenBank/DDBJ whole genome shotgun (WGS) entry which is preliminary data.</text>
</comment>
<name>A0A833DUS6_9CREN</name>
<dbReference type="AlphaFoldDB" id="A0A833DUS6"/>
<evidence type="ECO:0000313" key="2">
    <source>
        <dbReference type="Proteomes" id="UP000605805"/>
    </source>
</evidence>
<evidence type="ECO:0000313" key="1">
    <source>
        <dbReference type="EMBL" id="HIP57499.1"/>
    </source>
</evidence>
<reference evidence="1" key="1">
    <citation type="journal article" date="2020" name="ISME J.">
        <title>Gammaproteobacteria mediating utilization of methyl-, sulfur- and petroleum organic compounds in deep ocean hydrothermal plumes.</title>
        <authorList>
            <person name="Zhou Z."/>
            <person name="Liu Y."/>
            <person name="Pan J."/>
            <person name="Cron B.R."/>
            <person name="Toner B.M."/>
            <person name="Anantharaman K."/>
            <person name="Breier J.A."/>
            <person name="Dick G.J."/>
            <person name="Li M."/>
        </authorList>
    </citation>
    <scope>NUCLEOTIDE SEQUENCE</scope>
    <source>
        <strain evidence="1">SZUA-1435</strain>
    </source>
</reference>
<dbReference type="Proteomes" id="UP000605805">
    <property type="component" value="Unassembled WGS sequence"/>
</dbReference>